<sequence length="377" mass="41262">MSHLPYMLQAAMMSRMGIGSELLEGLGGAEGAAPPRNENLTHDTPATFGEGLSWNHCENGSSHPVASPGTASFMGPPTSGRAGKGAAWPDASGSILVFVAEKLRGAGLAIAIVPDDRQEDDEEGDDGGRAKRQKTEESTLRERELAHIRSDDWHFGAVEVFSSGQERTLVASFTAMSLDTPWLCISCLDSETSRLVHGLLKDEYDLAEFPHVRQDLELAEEVTDGIDAPGDFRLEALTGSSTEDSSKASVTTLFSLYLKADSSRSKDKVVSKALCSYQNGEMNSVGPTLELVETAKDWRRHGLGGALMRGINSFYCERFGAFRDRVLFSVCYVTNFRAGRWFMRKHRFRDLDGMGEELGKYLDADEYDDEGGDEGDY</sequence>
<evidence type="ECO:0000313" key="3">
    <source>
        <dbReference type="Proteomes" id="UP000266841"/>
    </source>
</evidence>
<dbReference type="eggNOG" id="ENOG502T117">
    <property type="taxonomic scope" value="Eukaryota"/>
</dbReference>
<feature type="region of interest" description="Disordered" evidence="1">
    <location>
        <begin position="27"/>
        <end position="86"/>
    </location>
</feature>
<dbReference type="Proteomes" id="UP000266841">
    <property type="component" value="Unassembled WGS sequence"/>
</dbReference>
<evidence type="ECO:0008006" key="4">
    <source>
        <dbReference type="Google" id="ProtNLM"/>
    </source>
</evidence>
<evidence type="ECO:0000256" key="1">
    <source>
        <dbReference type="SAM" id="MobiDB-lite"/>
    </source>
</evidence>
<organism evidence="2 3">
    <name type="scientific">Thalassiosira oceanica</name>
    <name type="common">Marine diatom</name>
    <dbReference type="NCBI Taxonomy" id="159749"/>
    <lineage>
        <taxon>Eukaryota</taxon>
        <taxon>Sar</taxon>
        <taxon>Stramenopiles</taxon>
        <taxon>Ochrophyta</taxon>
        <taxon>Bacillariophyta</taxon>
        <taxon>Coscinodiscophyceae</taxon>
        <taxon>Thalassiosirophycidae</taxon>
        <taxon>Thalassiosirales</taxon>
        <taxon>Thalassiosiraceae</taxon>
        <taxon>Thalassiosira</taxon>
    </lineage>
</organism>
<keyword evidence="3" id="KW-1185">Reference proteome</keyword>
<feature type="compositionally biased region" description="Basic and acidic residues" evidence="1">
    <location>
        <begin position="126"/>
        <end position="140"/>
    </location>
</feature>
<reference evidence="2 3" key="1">
    <citation type="journal article" date="2012" name="Genome Biol.">
        <title>Genome and low-iron response of an oceanic diatom adapted to chronic iron limitation.</title>
        <authorList>
            <person name="Lommer M."/>
            <person name="Specht M."/>
            <person name="Roy A.S."/>
            <person name="Kraemer L."/>
            <person name="Andreson R."/>
            <person name="Gutowska M.A."/>
            <person name="Wolf J."/>
            <person name="Bergner S.V."/>
            <person name="Schilhabel M.B."/>
            <person name="Klostermeier U.C."/>
            <person name="Beiko R.G."/>
            <person name="Rosenstiel P."/>
            <person name="Hippler M."/>
            <person name="Laroche J."/>
        </authorList>
    </citation>
    <scope>NUCLEOTIDE SEQUENCE [LARGE SCALE GENOMIC DNA]</scope>
    <source>
        <strain evidence="2 3">CCMP1005</strain>
    </source>
</reference>
<gene>
    <name evidence="2" type="ORF">THAOC_19660</name>
</gene>
<dbReference type="EMBL" id="AGNL01021636">
    <property type="protein sequence ID" value="EJK60056.1"/>
    <property type="molecule type" value="Genomic_DNA"/>
</dbReference>
<feature type="region of interest" description="Disordered" evidence="1">
    <location>
        <begin position="114"/>
        <end position="140"/>
    </location>
</feature>
<proteinExistence type="predicted"/>
<comment type="caution">
    <text evidence="2">The sequence shown here is derived from an EMBL/GenBank/DDBJ whole genome shotgun (WGS) entry which is preliminary data.</text>
</comment>
<name>K0SGF4_THAOC</name>
<protein>
    <recommendedName>
        <fullName evidence="4">N-acetyltransferase domain-containing protein</fullName>
    </recommendedName>
</protein>
<dbReference type="AlphaFoldDB" id="K0SGF4"/>
<evidence type="ECO:0000313" key="2">
    <source>
        <dbReference type="EMBL" id="EJK60056.1"/>
    </source>
</evidence>
<accession>K0SGF4</accession>